<feature type="transmembrane region" description="Helical" evidence="1">
    <location>
        <begin position="41"/>
        <end position="62"/>
    </location>
</feature>
<accession>A0A1F8E932</accession>
<comment type="caution">
    <text evidence="3">The sequence shown here is derived from an EMBL/GenBank/DDBJ whole genome shotgun (WGS) entry which is preliminary data.</text>
</comment>
<dbReference type="AlphaFoldDB" id="A0A1F8E932"/>
<keyword evidence="1" id="KW-0472">Membrane</keyword>
<evidence type="ECO:0000256" key="1">
    <source>
        <dbReference type="SAM" id="Phobius"/>
    </source>
</evidence>
<reference evidence="3 4" key="1">
    <citation type="journal article" date="2016" name="Nat. Commun.">
        <title>Thousands of microbial genomes shed light on interconnected biogeochemical processes in an aquifer system.</title>
        <authorList>
            <person name="Anantharaman K."/>
            <person name="Brown C.T."/>
            <person name="Hug L.A."/>
            <person name="Sharon I."/>
            <person name="Castelle C.J."/>
            <person name="Probst A.J."/>
            <person name="Thomas B.C."/>
            <person name="Singh A."/>
            <person name="Wilkins M.J."/>
            <person name="Karaoz U."/>
            <person name="Brodie E.L."/>
            <person name="Williams K.H."/>
            <person name="Hubbard S.S."/>
            <person name="Banfield J.F."/>
        </authorList>
    </citation>
    <scope>NUCLEOTIDE SEQUENCE [LARGE SCALE GENOMIC DNA]</scope>
</reference>
<keyword evidence="1" id="KW-0812">Transmembrane</keyword>
<proteinExistence type="predicted"/>
<dbReference type="Proteomes" id="UP000178520">
    <property type="component" value="Unassembled WGS sequence"/>
</dbReference>
<gene>
    <name evidence="3" type="ORF">A2735_03270</name>
</gene>
<evidence type="ECO:0000313" key="4">
    <source>
        <dbReference type="Proteomes" id="UP000178520"/>
    </source>
</evidence>
<keyword evidence="1" id="KW-1133">Transmembrane helix</keyword>
<feature type="transmembrane region" description="Helical" evidence="1">
    <location>
        <begin position="7"/>
        <end position="26"/>
    </location>
</feature>
<organism evidence="3 4">
    <name type="scientific">Candidatus Yanofskybacteria bacterium RIFCSPHIGHO2_01_FULL_41_21</name>
    <dbReference type="NCBI Taxonomy" id="1802660"/>
    <lineage>
        <taxon>Bacteria</taxon>
        <taxon>Candidatus Yanofskyibacteriota</taxon>
    </lineage>
</organism>
<evidence type="ECO:0000313" key="3">
    <source>
        <dbReference type="EMBL" id="OGM97376.1"/>
    </source>
</evidence>
<dbReference type="STRING" id="1802660.A2735_03270"/>
<dbReference type="EMBL" id="MGJA01000013">
    <property type="protein sequence ID" value="OGM97376.1"/>
    <property type="molecule type" value="Genomic_DNA"/>
</dbReference>
<name>A0A1F8E932_9BACT</name>
<sequence>MWWLSTPIGLGIGSLFAVFILWSLFWKGMSLWKSARHGHKWWFIALLLINTAGILDILYIYVFSKRMKKG</sequence>
<protein>
    <recommendedName>
        <fullName evidence="2">DUF5652 domain-containing protein</fullName>
    </recommendedName>
</protein>
<evidence type="ECO:0000259" key="2">
    <source>
        <dbReference type="Pfam" id="PF18893"/>
    </source>
</evidence>
<feature type="domain" description="DUF5652" evidence="2">
    <location>
        <begin position="14"/>
        <end position="68"/>
    </location>
</feature>
<dbReference type="Pfam" id="PF18893">
    <property type="entry name" value="DUF5652"/>
    <property type="match status" value="1"/>
</dbReference>
<dbReference type="InterPro" id="IPR043712">
    <property type="entry name" value="DUF5652"/>
</dbReference>